<keyword evidence="1" id="KW-0548">Nucleotidyltransferase</keyword>
<comment type="caution">
    <text evidence="1">The sequence shown here is derived from an EMBL/GenBank/DDBJ whole genome shotgun (WGS) entry which is preliminary data.</text>
</comment>
<accession>A0AAE1HP19</accession>
<evidence type="ECO:0000313" key="2">
    <source>
        <dbReference type="Proteomes" id="UP001219518"/>
    </source>
</evidence>
<dbReference type="GO" id="GO:0003964">
    <property type="term" value="F:RNA-directed DNA polymerase activity"/>
    <property type="evidence" value="ECO:0007669"/>
    <property type="project" value="UniProtKB-KW"/>
</dbReference>
<keyword evidence="1" id="KW-0695">RNA-directed DNA polymerase</keyword>
<sequence length="223" mass="26501">MLTERQWNNRVNPTKSVAVFFKNCKKAQACPIIYSNNRIPQNIHVKYLGVTIDKNLSFQQQVRNIQQSAKMKNGSLLHLLKKGRAKKYVTTKTRALLYDALIKPEITYGLPSWDAVKDPLWEQLESIETKWVRICTFMPRRSRLEDLYNNMPFKTLMASRNEILYNTRAKIIQHHNMFLNKDYFLKDEKGAPFGRMDHLNLRKHLMKKHPVEITSRKYIRHRD</sequence>
<dbReference type="Proteomes" id="UP001219518">
    <property type="component" value="Unassembled WGS sequence"/>
</dbReference>
<proteinExistence type="predicted"/>
<keyword evidence="2" id="KW-1185">Reference proteome</keyword>
<evidence type="ECO:0000313" key="1">
    <source>
        <dbReference type="EMBL" id="KAK3924812.1"/>
    </source>
</evidence>
<reference evidence="1" key="2">
    <citation type="journal article" date="2023" name="BMC Genomics">
        <title>Pest status, molecular evolution, and epigenetic factors derived from the genome assembly of Frankliniella fusca, a thysanopteran phytovirus vector.</title>
        <authorList>
            <person name="Catto M.A."/>
            <person name="Labadie P.E."/>
            <person name="Jacobson A.L."/>
            <person name="Kennedy G.G."/>
            <person name="Srinivasan R."/>
            <person name="Hunt B.G."/>
        </authorList>
    </citation>
    <scope>NUCLEOTIDE SEQUENCE</scope>
    <source>
        <strain evidence="1">PL_HMW_Pooled</strain>
    </source>
</reference>
<keyword evidence="1" id="KW-0808">Transferase</keyword>
<dbReference type="EMBL" id="JAHWGI010001202">
    <property type="protein sequence ID" value="KAK3924812.1"/>
    <property type="molecule type" value="Genomic_DNA"/>
</dbReference>
<name>A0AAE1HP19_9NEOP</name>
<reference evidence="1" key="1">
    <citation type="submission" date="2021-07" db="EMBL/GenBank/DDBJ databases">
        <authorList>
            <person name="Catto M.A."/>
            <person name="Jacobson A."/>
            <person name="Kennedy G."/>
            <person name="Labadie P."/>
            <person name="Hunt B.G."/>
            <person name="Srinivasan R."/>
        </authorList>
    </citation>
    <scope>NUCLEOTIDE SEQUENCE</scope>
    <source>
        <strain evidence="1">PL_HMW_Pooled</strain>
        <tissue evidence="1">Head</tissue>
    </source>
</reference>
<protein>
    <submittedName>
        <fullName evidence="1">RNA-directed DNA polymerase from mobile element jockey</fullName>
    </submittedName>
</protein>
<dbReference type="AlphaFoldDB" id="A0AAE1HP19"/>
<organism evidence="1 2">
    <name type="scientific">Frankliniella fusca</name>
    <dbReference type="NCBI Taxonomy" id="407009"/>
    <lineage>
        <taxon>Eukaryota</taxon>
        <taxon>Metazoa</taxon>
        <taxon>Ecdysozoa</taxon>
        <taxon>Arthropoda</taxon>
        <taxon>Hexapoda</taxon>
        <taxon>Insecta</taxon>
        <taxon>Pterygota</taxon>
        <taxon>Neoptera</taxon>
        <taxon>Paraneoptera</taxon>
        <taxon>Thysanoptera</taxon>
        <taxon>Terebrantia</taxon>
        <taxon>Thripoidea</taxon>
        <taxon>Thripidae</taxon>
        <taxon>Frankliniella</taxon>
    </lineage>
</organism>
<gene>
    <name evidence="1" type="ORF">KUF71_012946</name>
</gene>